<proteinExistence type="predicted"/>
<name>A0A381UAA5_9ZZZZ</name>
<protein>
    <submittedName>
        <fullName evidence="1">Uncharacterized protein</fullName>
    </submittedName>
</protein>
<sequence length="36" mass="4443">MLYTEWRAMYAYRTMIDTLQVMDLMALFAVTWKLHE</sequence>
<dbReference type="AlphaFoldDB" id="A0A381UAA5"/>
<dbReference type="EMBL" id="UINC01006049">
    <property type="protein sequence ID" value="SVA25156.1"/>
    <property type="molecule type" value="Genomic_DNA"/>
</dbReference>
<organism evidence="1">
    <name type="scientific">marine metagenome</name>
    <dbReference type="NCBI Taxonomy" id="408172"/>
    <lineage>
        <taxon>unclassified sequences</taxon>
        <taxon>metagenomes</taxon>
        <taxon>ecological metagenomes</taxon>
    </lineage>
</organism>
<reference evidence="1" key="1">
    <citation type="submission" date="2018-05" db="EMBL/GenBank/DDBJ databases">
        <authorList>
            <person name="Lanie J.A."/>
            <person name="Ng W.-L."/>
            <person name="Kazmierczak K.M."/>
            <person name="Andrzejewski T.M."/>
            <person name="Davidsen T.M."/>
            <person name="Wayne K.J."/>
            <person name="Tettelin H."/>
            <person name="Glass J.I."/>
            <person name="Rusch D."/>
            <person name="Podicherti R."/>
            <person name="Tsui H.-C.T."/>
            <person name="Winkler M.E."/>
        </authorList>
    </citation>
    <scope>NUCLEOTIDE SEQUENCE</scope>
</reference>
<evidence type="ECO:0000313" key="1">
    <source>
        <dbReference type="EMBL" id="SVA25156.1"/>
    </source>
</evidence>
<accession>A0A381UAA5</accession>
<gene>
    <name evidence="1" type="ORF">METZ01_LOCUS78010</name>
</gene>